<name>A0A809QW67_9PROT</name>
<dbReference type="InterPro" id="IPR015001">
    <property type="entry name" value="DUF1850"/>
</dbReference>
<evidence type="ECO:0000313" key="1">
    <source>
        <dbReference type="EMBL" id="BBO19680.1"/>
    </source>
</evidence>
<dbReference type="KEGG" id="ddz:DSYM_03790"/>
<gene>
    <name evidence="1" type="ORF">DSYM_03790</name>
</gene>
<evidence type="ECO:0008006" key="3">
    <source>
        <dbReference type="Google" id="ProtNLM"/>
    </source>
</evidence>
<evidence type="ECO:0000313" key="2">
    <source>
        <dbReference type="Proteomes" id="UP000662914"/>
    </source>
</evidence>
<accession>A0A809QW67</accession>
<protein>
    <recommendedName>
        <fullName evidence="3">DUF1850 domain-containing protein</fullName>
    </recommendedName>
</protein>
<dbReference type="Proteomes" id="UP000662914">
    <property type="component" value="Chromosome"/>
</dbReference>
<sequence>MLCLAAGALVTTLAVDAFTLAWTHSIEKIRWEEDWRLAGGRLELVEARIRGSGAGMEPPAGAVLENGVWRYRPATAPLARLRLANSAFTADYELCFDGRCRPLAERAGGAENRPVELYVCEGRNDER</sequence>
<dbReference type="AlphaFoldDB" id="A0A809QW67"/>
<dbReference type="Pfam" id="PF08905">
    <property type="entry name" value="DUF1850"/>
    <property type="match status" value="1"/>
</dbReference>
<organism evidence="1 2">
    <name type="scientific">Candidatus Desulfobacillus denitrificans</name>
    <dbReference type="NCBI Taxonomy" id="2608985"/>
    <lineage>
        <taxon>Bacteria</taxon>
        <taxon>Pseudomonadati</taxon>
        <taxon>Pseudomonadota</taxon>
        <taxon>Betaproteobacteria</taxon>
        <taxon>Candidatus Desulfobacillus</taxon>
    </lineage>
</organism>
<dbReference type="EMBL" id="AP021857">
    <property type="protein sequence ID" value="BBO19680.1"/>
    <property type="molecule type" value="Genomic_DNA"/>
</dbReference>
<reference evidence="1" key="1">
    <citation type="journal article" name="DNA Res.">
        <title>The physiological potential of anammox bacteria as revealed by their core genome structure.</title>
        <authorList>
            <person name="Okubo T."/>
            <person name="Toyoda A."/>
            <person name="Fukuhara K."/>
            <person name="Uchiyama I."/>
            <person name="Harigaya Y."/>
            <person name="Kuroiwa M."/>
            <person name="Suzuki T."/>
            <person name="Murakami Y."/>
            <person name="Suwa Y."/>
            <person name="Takami H."/>
        </authorList>
    </citation>
    <scope>NUCLEOTIDE SEQUENCE</scope>
    <source>
        <strain evidence="1">317325-3</strain>
    </source>
</reference>
<proteinExistence type="predicted"/>